<reference evidence="3" key="1">
    <citation type="submission" date="2014-09" db="EMBL/GenBank/DDBJ databases">
        <authorList>
            <person name="Sharma Rahul"/>
            <person name="Thines Marco"/>
        </authorList>
    </citation>
    <scope>NUCLEOTIDE SEQUENCE [LARGE SCALE GENOMIC DNA]</scope>
</reference>
<organism evidence="2 3">
    <name type="scientific">Plasmopara halstedii</name>
    <name type="common">Downy mildew of sunflower</name>
    <dbReference type="NCBI Taxonomy" id="4781"/>
    <lineage>
        <taxon>Eukaryota</taxon>
        <taxon>Sar</taxon>
        <taxon>Stramenopiles</taxon>
        <taxon>Oomycota</taxon>
        <taxon>Peronosporomycetes</taxon>
        <taxon>Peronosporales</taxon>
        <taxon>Peronosporaceae</taxon>
        <taxon>Plasmopara</taxon>
    </lineage>
</organism>
<proteinExistence type="predicted"/>
<sequence>MGEMSALMARCTLCCYVAARLLFHFGQTADLDELLSKTPWTTEVIECTVSDHPVFPIFHGIVANFWTPPHLA</sequence>
<evidence type="ECO:0000313" key="2">
    <source>
        <dbReference type="EMBL" id="CEG44619.1"/>
    </source>
</evidence>
<dbReference type="GeneID" id="36396020"/>
<keyword evidence="1" id="KW-0732">Signal</keyword>
<accession>A0A0N7L6L6</accession>
<dbReference type="EMBL" id="CCYD01001204">
    <property type="protein sequence ID" value="CEG44619.1"/>
    <property type="molecule type" value="Genomic_DNA"/>
</dbReference>
<evidence type="ECO:0000256" key="1">
    <source>
        <dbReference type="SAM" id="SignalP"/>
    </source>
</evidence>
<evidence type="ECO:0000313" key="3">
    <source>
        <dbReference type="Proteomes" id="UP000054928"/>
    </source>
</evidence>
<name>A0A0N7L6L6_PLAHL</name>
<feature type="chain" id="PRO_5006015100" evidence="1">
    <location>
        <begin position="29"/>
        <end position="72"/>
    </location>
</feature>
<protein>
    <submittedName>
        <fullName evidence="2">RxLR-like protein</fullName>
    </submittedName>
</protein>
<dbReference type="RefSeq" id="XP_024580988.1">
    <property type="nucleotide sequence ID" value="XM_024730741.1"/>
</dbReference>
<dbReference type="AlphaFoldDB" id="A0A0N7L6L6"/>
<keyword evidence="3" id="KW-1185">Reference proteome</keyword>
<dbReference type="Proteomes" id="UP000054928">
    <property type="component" value="Unassembled WGS sequence"/>
</dbReference>
<feature type="signal peptide" evidence="1">
    <location>
        <begin position="1"/>
        <end position="28"/>
    </location>
</feature>